<evidence type="ECO:0000256" key="1">
    <source>
        <dbReference type="ARBA" id="ARBA00022630"/>
    </source>
</evidence>
<dbReference type="Pfam" id="PF00296">
    <property type="entry name" value="Bac_luciferase"/>
    <property type="match status" value="1"/>
</dbReference>
<protein>
    <submittedName>
        <fullName evidence="6">TIGR03621 family F420-dependent LLM class oxidoreductase</fullName>
    </submittedName>
</protein>
<proteinExistence type="predicted"/>
<dbReference type="SUPFAM" id="SSF51679">
    <property type="entry name" value="Bacterial luciferase-like"/>
    <property type="match status" value="1"/>
</dbReference>
<dbReference type="KEGG" id="atq:GH723_16015"/>
<keyword evidence="3" id="KW-0560">Oxidoreductase</keyword>
<keyword evidence="1" id="KW-0285">Flavoprotein</keyword>
<dbReference type="GO" id="GO:0008726">
    <property type="term" value="F:alkanesulfonate monooxygenase activity"/>
    <property type="evidence" value="ECO:0007669"/>
    <property type="project" value="TreeGrafter"/>
</dbReference>
<evidence type="ECO:0000256" key="3">
    <source>
        <dbReference type="ARBA" id="ARBA00023002"/>
    </source>
</evidence>
<evidence type="ECO:0000313" key="7">
    <source>
        <dbReference type="Proteomes" id="UP000334019"/>
    </source>
</evidence>
<dbReference type="EMBL" id="CP045851">
    <property type="protein sequence ID" value="QGG96486.1"/>
    <property type="molecule type" value="Genomic_DNA"/>
</dbReference>
<keyword evidence="4" id="KW-0503">Monooxygenase</keyword>
<keyword evidence="7" id="KW-1185">Reference proteome</keyword>
<keyword evidence="2" id="KW-0288">FMN</keyword>
<reference evidence="6 7" key="1">
    <citation type="submission" date="2019-11" db="EMBL/GenBank/DDBJ databases">
        <authorList>
            <person name="He Y."/>
        </authorList>
    </citation>
    <scope>NUCLEOTIDE SEQUENCE [LARGE SCALE GENOMIC DNA]</scope>
    <source>
        <strain evidence="6 7">SCSIO 58843</strain>
    </source>
</reference>
<feature type="domain" description="Luciferase-like" evidence="5">
    <location>
        <begin position="12"/>
        <end position="246"/>
    </location>
</feature>
<dbReference type="Gene3D" id="3.20.20.30">
    <property type="entry name" value="Luciferase-like domain"/>
    <property type="match status" value="1"/>
</dbReference>
<dbReference type="InterPro" id="IPR011251">
    <property type="entry name" value="Luciferase-like_dom"/>
</dbReference>
<dbReference type="PANTHER" id="PTHR42847:SF4">
    <property type="entry name" value="ALKANESULFONATE MONOOXYGENASE-RELATED"/>
    <property type="match status" value="1"/>
</dbReference>
<accession>A0A5Q2RPW5</accession>
<dbReference type="RefSeq" id="WP_153760590.1">
    <property type="nucleotide sequence ID" value="NZ_CP045851.1"/>
</dbReference>
<evidence type="ECO:0000256" key="4">
    <source>
        <dbReference type="ARBA" id="ARBA00023033"/>
    </source>
</evidence>
<sequence>MAIRVAVQADPQDRAGWLDLARTVEDAGFAGLLVGDHPGSGMAPFVALAAAAAVTERIELGTYVLNAGVWEPLPLASEVATLDHVSGGRAVLGVGAGHTPSEWTTTGREHPPARERVDRMVELVDATQALLGGDPVTHHGPHFTLVDAHLARPPVVRERVPLTVGGAGDRVLRFAAGRADVVGLTGLGRTLADGHSHEVDWSPEAIRRTIDTVRTAAREADRGVALEALVQHVEVTDEAEAAAERLAGGVTGATAEDLVAAPFVWIGTVAEIREQLARWRDELGLERYVVRAPAVDPVTDILHERDL</sequence>
<evidence type="ECO:0000256" key="2">
    <source>
        <dbReference type="ARBA" id="ARBA00022643"/>
    </source>
</evidence>
<dbReference type="GO" id="GO:0046306">
    <property type="term" value="P:alkanesulfonate catabolic process"/>
    <property type="evidence" value="ECO:0007669"/>
    <property type="project" value="TreeGrafter"/>
</dbReference>
<organism evidence="6 7">
    <name type="scientific">Actinomarinicola tropica</name>
    <dbReference type="NCBI Taxonomy" id="2789776"/>
    <lineage>
        <taxon>Bacteria</taxon>
        <taxon>Bacillati</taxon>
        <taxon>Actinomycetota</taxon>
        <taxon>Acidimicrobiia</taxon>
        <taxon>Acidimicrobiales</taxon>
        <taxon>Iamiaceae</taxon>
        <taxon>Actinomarinicola</taxon>
    </lineage>
</organism>
<gene>
    <name evidence="6" type="ORF">GH723_16015</name>
</gene>
<name>A0A5Q2RPW5_9ACTN</name>
<dbReference type="PANTHER" id="PTHR42847">
    <property type="entry name" value="ALKANESULFONATE MONOOXYGENASE"/>
    <property type="match status" value="1"/>
</dbReference>
<dbReference type="InterPro" id="IPR050172">
    <property type="entry name" value="SsuD_RutA_monooxygenase"/>
</dbReference>
<dbReference type="InterPro" id="IPR036661">
    <property type="entry name" value="Luciferase-like_sf"/>
</dbReference>
<evidence type="ECO:0000259" key="5">
    <source>
        <dbReference type="Pfam" id="PF00296"/>
    </source>
</evidence>
<dbReference type="AlphaFoldDB" id="A0A5Q2RPW5"/>
<dbReference type="InterPro" id="IPR019923">
    <property type="entry name" value="Lucif-like_OxRdtase_MSMEG_2516"/>
</dbReference>
<dbReference type="NCBIfam" id="TIGR03621">
    <property type="entry name" value="F420_MSMEG_2516"/>
    <property type="match status" value="1"/>
</dbReference>
<dbReference type="Proteomes" id="UP000334019">
    <property type="component" value="Chromosome"/>
</dbReference>
<evidence type="ECO:0000313" key="6">
    <source>
        <dbReference type="EMBL" id="QGG96486.1"/>
    </source>
</evidence>